<name>X0X9E2_9ZZZZ</name>
<feature type="non-terminal residue" evidence="1">
    <location>
        <position position="1"/>
    </location>
</feature>
<protein>
    <submittedName>
        <fullName evidence="1">Uncharacterized protein</fullName>
    </submittedName>
</protein>
<accession>X0X9E2</accession>
<comment type="caution">
    <text evidence="1">The sequence shown here is derived from an EMBL/GenBank/DDBJ whole genome shotgun (WGS) entry which is preliminary data.</text>
</comment>
<gene>
    <name evidence="1" type="ORF">S01H1_63965</name>
</gene>
<proteinExistence type="predicted"/>
<evidence type="ECO:0000313" key="1">
    <source>
        <dbReference type="EMBL" id="GAG39685.1"/>
    </source>
</evidence>
<reference evidence="1" key="1">
    <citation type="journal article" date="2014" name="Front. Microbiol.">
        <title>High frequency of phylogenetically diverse reductive dehalogenase-homologous genes in deep subseafloor sedimentary metagenomes.</title>
        <authorList>
            <person name="Kawai M."/>
            <person name="Futagami T."/>
            <person name="Toyoda A."/>
            <person name="Takaki Y."/>
            <person name="Nishi S."/>
            <person name="Hori S."/>
            <person name="Arai W."/>
            <person name="Tsubouchi T."/>
            <person name="Morono Y."/>
            <person name="Uchiyama I."/>
            <person name="Ito T."/>
            <person name="Fujiyama A."/>
            <person name="Inagaki F."/>
            <person name="Takami H."/>
        </authorList>
    </citation>
    <scope>NUCLEOTIDE SEQUENCE</scope>
    <source>
        <strain evidence="1">Expedition CK06-06</strain>
    </source>
</reference>
<dbReference type="EMBL" id="BARS01042127">
    <property type="protein sequence ID" value="GAG39685.1"/>
    <property type="molecule type" value="Genomic_DNA"/>
</dbReference>
<organism evidence="1">
    <name type="scientific">marine sediment metagenome</name>
    <dbReference type="NCBI Taxonomy" id="412755"/>
    <lineage>
        <taxon>unclassified sequences</taxon>
        <taxon>metagenomes</taxon>
        <taxon>ecological metagenomes</taxon>
    </lineage>
</organism>
<dbReference type="AlphaFoldDB" id="X0X9E2"/>
<sequence length="126" mass="14176">YYAIKIRISDAREAPLPKVNNSLRNTVPRVDEYDIIVALADEALFDPNDEYYGRLGHGNFRKLCDRVVHLFGRRDLGWVPAKTSSPRFRLPPLGQLVSIANLEPMVIETGFVIGSEISFVLNGCDD</sequence>